<dbReference type="Proteomes" id="UP001595839">
    <property type="component" value="Unassembled WGS sequence"/>
</dbReference>
<protein>
    <submittedName>
        <fullName evidence="5">WxL protein peptidoglycan domain-containing protein</fullName>
    </submittedName>
</protein>
<gene>
    <name evidence="5" type="ORF">ACFPIH_42440</name>
</gene>
<keyword evidence="2" id="KW-1133">Transmembrane helix</keyword>
<dbReference type="InterPro" id="IPR010317">
    <property type="entry name" value="WxLIP_PGBD"/>
</dbReference>
<sequence>MRLSTPCTTTARQALSRAAVVVLLAVLGLTGVWSGPAAAADDVPWGVSTASNSYGSHRQNYGYTVNPGGKVEDGLVVVNHGTTPLDLAVYAADAFTNDAGRLDLRTKDTASTDVGTWVHADRSRLRLQPGQSVEVPLTITVPDDATPGDHMGGIVTSLTRTDEAKGIDVDRRLAIRIHLRVGGDVRPSLSVEDLKVHYSGTSDPFGKGDATVTYTIHNTGNSILAARQSASVSGPFGRWQARSGQVDDSPHLLPGETWKVIVPVHGVTPALQLTGTVTLVPLLTDAANSISPLTAVESTTHTWTTPWALLTLLVLILVVWGLVAVVLASRRRRRRAGLREDAGVQEAVRQASPERQTSDQ</sequence>
<proteinExistence type="predicted"/>
<keyword evidence="2" id="KW-0812">Transmembrane</keyword>
<organism evidence="5 6">
    <name type="scientific">Streptomyces vulcanius</name>
    <dbReference type="NCBI Taxonomy" id="1441876"/>
    <lineage>
        <taxon>Bacteria</taxon>
        <taxon>Bacillati</taxon>
        <taxon>Actinomycetota</taxon>
        <taxon>Actinomycetes</taxon>
        <taxon>Kitasatosporales</taxon>
        <taxon>Streptomycetaceae</taxon>
        <taxon>Streptomyces</taxon>
    </lineage>
</organism>
<feature type="signal peptide" evidence="3">
    <location>
        <begin position="1"/>
        <end position="39"/>
    </location>
</feature>
<dbReference type="InterPro" id="IPR013783">
    <property type="entry name" value="Ig-like_fold"/>
</dbReference>
<dbReference type="RefSeq" id="WP_381183435.1">
    <property type="nucleotide sequence ID" value="NZ_JBHSFK010000039.1"/>
</dbReference>
<evidence type="ECO:0000259" key="4">
    <source>
        <dbReference type="Pfam" id="PF06030"/>
    </source>
</evidence>
<evidence type="ECO:0000256" key="1">
    <source>
        <dbReference type="SAM" id="MobiDB-lite"/>
    </source>
</evidence>
<dbReference type="Gene3D" id="2.60.40.10">
    <property type="entry name" value="Immunoglobulins"/>
    <property type="match status" value="1"/>
</dbReference>
<dbReference type="Pfam" id="PF06030">
    <property type="entry name" value="WxLIP_PGBD"/>
    <property type="match status" value="1"/>
</dbReference>
<feature type="region of interest" description="Disordered" evidence="1">
    <location>
        <begin position="339"/>
        <end position="360"/>
    </location>
</feature>
<feature type="chain" id="PRO_5045849324" evidence="3">
    <location>
        <begin position="40"/>
        <end position="360"/>
    </location>
</feature>
<keyword evidence="2" id="KW-0472">Membrane</keyword>
<feature type="domain" description="WxL Interacting Protein peptidoglycan binding" evidence="4">
    <location>
        <begin position="65"/>
        <end position="155"/>
    </location>
</feature>
<keyword evidence="6" id="KW-1185">Reference proteome</keyword>
<feature type="transmembrane region" description="Helical" evidence="2">
    <location>
        <begin position="307"/>
        <end position="329"/>
    </location>
</feature>
<comment type="caution">
    <text evidence="5">The sequence shown here is derived from an EMBL/GenBank/DDBJ whole genome shotgun (WGS) entry which is preliminary data.</text>
</comment>
<name>A0ABV9B6F5_9ACTN</name>
<dbReference type="EMBL" id="JBHSFK010000039">
    <property type="protein sequence ID" value="MFC4506038.1"/>
    <property type="molecule type" value="Genomic_DNA"/>
</dbReference>
<evidence type="ECO:0000256" key="3">
    <source>
        <dbReference type="SAM" id="SignalP"/>
    </source>
</evidence>
<keyword evidence="3" id="KW-0732">Signal</keyword>
<reference evidence="6" key="1">
    <citation type="journal article" date="2019" name="Int. J. Syst. Evol. Microbiol.">
        <title>The Global Catalogue of Microorganisms (GCM) 10K type strain sequencing project: providing services to taxonomists for standard genome sequencing and annotation.</title>
        <authorList>
            <consortium name="The Broad Institute Genomics Platform"/>
            <consortium name="The Broad Institute Genome Sequencing Center for Infectious Disease"/>
            <person name="Wu L."/>
            <person name="Ma J."/>
        </authorList>
    </citation>
    <scope>NUCLEOTIDE SEQUENCE [LARGE SCALE GENOMIC DNA]</scope>
    <source>
        <strain evidence="6">CGMCC 4.7177</strain>
    </source>
</reference>
<evidence type="ECO:0000313" key="6">
    <source>
        <dbReference type="Proteomes" id="UP001595839"/>
    </source>
</evidence>
<evidence type="ECO:0000313" key="5">
    <source>
        <dbReference type="EMBL" id="MFC4506038.1"/>
    </source>
</evidence>
<accession>A0ABV9B6F5</accession>
<evidence type="ECO:0000256" key="2">
    <source>
        <dbReference type="SAM" id="Phobius"/>
    </source>
</evidence>